<name>A0A6N0CAX2_9ABAC</name>
<accession>A0A6N0CAX2</accession>
<reference evidence="1" key="1">
    <citation type="submission" date="2019-09" db="EMBL/GenBank/DDBJ databases">
        <authorList>
            <person name="Tao P."/>
            <person name="Yang T."/>
            <person name="Chen J."/>
            <person name="Lin C."/>
            <person name="Hu J."/>
            <person name="Zhu Y."/>
            <person name="Lv H."/>
            <person name="Tian M."/>
            <person name="Gao Q."/>
            <person name="Jia J."/>
        </authorList>
    </citation>
    <scope>NUCLEOTIDE SEQUENCE</scope>
    <source>
        <strain evidence="1">WV103</strain>
    </source>
</reference>
<sequence length="40" mass="4454">MRLALYDDDDEDEALIPLPKNMFSESVLSLGLTSIPPLPH</sequence>
<protein>
    <submittedName>
        <fullName evidence="1">Uncharacterized protein</fullName>
    </submittedName>
</protein>
<organism evidence="1">
    <name type="scientific">Spodoptera exigua multiple nucleopolyhedrovirus</name>
    <dbReference type="NCBI Taxonomy" id="10454"/>
    <lineage>
        <taxon>Viruses</taxon>
        <taxon>Viruses incertae sedis</taxon>
        <taxon>Naldaviricetes</taxon>
        <taxon>Lefavirales</taxon>
        <taxon>Baculoviridae</taxon>
        <taxon>Alphabaculovirus</taxon>
    </lineage>
</organism>
<evidence type="ECO:0000313" key="1">
    <source>
        <dbReference type="EMBL" id="QKO28946.1"/>
    </source>
</evidence>
<proteinExistence type="predicted"/>
<dbReference type="EMBL" id="MN481987">
    <property type="protein sequence ID" value="QKO28946.1"/>
    <property type="molecule type" value="Genomic_DNA"/>
</dbReference>